<dbReference type="AlphaFoldDB" id="A0A1U7IA71"/>
<keyword evidence="1" id="KW-0472">Membrane</keyword>
<reference evidence="2 3" key="1">
    <citation type="submission" date="2016-11" db="EMBL/GenBank/DDBJ databases">
        <title>Draft Genome Sequences of Nine Cyanobacterial Strains from Diverse Habitats.</title>
        <authorList>
            <person name="Zhu T."/>
            <person name="Hou S."/>
            <person name="Lu X."/>
            <person name="Hess W.R."/>
        </authorList>
    </citation>
    <scope>NUCLEOTIDE SEQUENCE [LARGE SCALE GENOMIC DNA]</scope>
    <source>
        <strain evidence="2 3">IAM M-71</strain>
    </source>
</reference>
<evidence type="ECO:0000256" key="1">
    <source>
        <dbReference type="SAM" id="Phobius"/>
    </source>
</evidence>
<name>A0A1U7IA71_9CYAN</name>
<keyword evidence="1" id="KW-0812">Transmembrane</keyword>
<protein>
    <submittedName>
        <fullName evidence="2">Uncharacterized protein</fullName>
    </submittedName>
</protein>
<dbReference type="EMBL" id="MRCE01000029">
    <property type="protein sequence ID" value="OKH33479.1"/>
    <property type="molecule type" value="Genomic_DNA"/>
</dbReference>
<evidence type="ECO:0000313" key="2">
    <source>
        <dbReference type="EMBL" id="OKH33479.1"/>
    </source>
</evidence>
<comment type="caution">
    <text evidence="2">The sequence shown here is derived from an EMBL/GenBank/DDBJ whole genome shotgun (WGS) entry which is preliminary data.</text>
</comment>
<dbReference type="STRING" id="454136.NIES2119_23160"/>
<keyword evidence="1" id="KW-1133">Transmembrane helix</keyword>
<dbReference type="Proteomes" id="UP000185860">
    <property type="component" value="Unassembled WGS sequence"/>
</dbReference>
<proteinExistence type="predicted"/>
<accession>A0A1U7IA71</accession>
<sequence length="192" mass="21341">MISGKIQSFKHFSILADIAPDIGYTRDFSYCLKITNLEKYPNYLLFVKIGSENPGIPTKPYKLIQAGDCVSLIGYRPIATIAAISKDRVQANDLENSEAGTILKNTNLQTALIQGKPIIEHPTVLPMTYTASVVEDSFQIQSIDPNGLQLSLVARSSPVLPKLILNWIIFPLVGVGILVWFIRRRKKQKGDK</sequence>
<gene>
    <name evidence="2" type="ORF">NIES2119_23160</name>
</gene>
<feature type="transmembrane region" description="Helical" evidence="1">
    <location>
        <begin position="164"/>
        <end position="182"/>
    </location>
</feature>
<organism evidence="2 3">
    <name type="scientific">[Phormidium ambiguum] IAM M-71</name>
    <dbReference type="NCBI Taxonomy" id="454136"/>
    <lineage>
        <taxon>Bacteria</taxon>
        <taxon>Bacillati</taxon>
        <taxon>Cyanobacteriota</taxon>
        <taxon>Cyanophyceae</taxon>
        <taxon>Oscillatoriophycideae</taxon>
        <taxon>Aerosakkonematales</taxon>
        <taxon>Aerosakkonemataceae</taxon>
        <taxon>Floridanema</taxon>
    </lineage>
</organism>
<evidence type="ECO:0000313" key="3">
    <source>
        <dbReference type="Proteomes" id="UP000185860"/>
    </source>
</evidence>